<comment type="caution">
    <text evidence="2">The sequence shown here is derived from an EMBL/GenBank/DDBJ whole genome shotgun (WGS) entry which is preliminary data.</text>
</comment>
<dbReference type="EMBL" id="JASMQC010000029">
    <property type="protein sequence ID" value="KAK1932608.1"/>
    <property type="molecule type" value="Genomic_DNA"/>
</dbReference>
<dbReference type="EMBL" id="JASMQC010000029">
    <property type="protein sequence ID" value="KAK1932609.1"/>
    <property type="molecule type" value="Genomic_DNA"/>
</dbReference>
<evidence type="ECO:0000313" key="3">
    <source>
        <dbReference type="EMBL" id="KAK1932609.1"/>
    </source>
</evidence>
<accession>A0AAD9G688</accession>
<dbReference type="AlphaFoldDB" id="A0AAD9G688"/>
<proteinExistence type="predicted"/>
<keyword evidence="4" id="KW-1185">Reference proteome</keyword>
<organism evidence="2 4">
    <name type="scientific">Phytophthora citrophthora</name>
    <dbReference type="NCBI Taxonomy" id="4793"/>
    <lineage>
        <taxon>Eukaryota</taxon>
        <taxon>Sar</taxon>
        <taxon>Stramenopiles</taxon>
        <taxon>Oomycota</taxon>
        <taxon>Peronosporomycetes</taxon>
        <taxon>Peronosporales</taxon>
        <taxon>Peronosporaceae</taxon>
        <taxon>Phytophthora</taxon>
    </lineage>
</organism>
<evidence type="ECO:0000313" key="4">
    <source>
        <dbReference type="Proteomes" id="UP001259832"/>
    </source>
</evidence>
<feature type="region of interest" description="Disordered" evidence="1">
    <location>
        <begin position="20"/>
        <end position="65"/>
    </location>
</feature>
<evidence type="ECO:0000256" key="1">
    <source>
        <dbReference type="SAM" id="MobiDB-lite"/>
    </source>
</evidence>
<feature type="compositionally biased region" description="Polar residues" evidence="1">
    <location>
        <begin position="53"/>
        <end position="65"/>
    </location>
</feature>
<reference evidence="2" key="1">
    <citation type="submission" date="2023-08" db="EMBL/GenBank/DDBJ databases">
        <title>Reference Genome Resource for the Citrus Pathogen Phytophthora citrophthora.</title>
        <authorList>
            <person name="Moller H."/>
            <person name="Coetzee B."/>
            <person name="Rose L.J."/>
            <person name="Van Niekerk J.M."/>
        </authorList>
    </citation>
    <scope>NUCLEOTIDE SEQUENCE</scope>
    <source>
        <strain evidence="2">STE-U-9442</strain>
    </source>
</reference>
<dbReference type="Proteomes" id="UP001259832">
    <property type="component" value="Unassembled WGS sequence"/>
</dbReference>
<gene>
    <name evidence="2" type="ORF">P3T76_012192</name>
    <name evidence="3" type="ORF">P3T76_012193</name>
</gene>
<protein>
    <submittedName>
        <fullName evidence="2">Uncharacterized protein</fullName>
    </submittedName>
</protein>
<sequence>MVSFYECCHANERVHEARQQLANANNSPTPTTRQRQRQHTIAKKQAPPVGLEPTTTGLKGQRSTD</sequence>
<name>A0AAD9G688_9STRA</name>
<evidence type="ECO:0000313" key="2">
    <source>
        <dbReference type="EMBL" id="KAK1932608.1"/>
    </source>
</evidence>